<evidence type="ECO:0000313" key="3">
    <source>
        <dbReference type="Proteomes" id="UP001295684"/>
    </source>
</evidence>
<sequence>MAKNHSETKYSSFYKTKDTFNSDLEIVKDKKKGNSKVNVSPQRHKTRLYPKLVVNFYTISRGKVSLTKKNLLSLSIKRVVNKIMTKRIKNNLRRFTSILSDEGKQTDCKFPLERKFEPKVNFNSSEVRYCDKPSKVTTRINFLERKQSLQFIKLSPQKKNRRGLKFEIDYSRVKTIIKSYKQKNPNSRKFQQVSTRNPRLVKSKGAPSQRYNEMYDHRAHSISKDSLRLYDQKRMTTSNAHAQGDPLPIQKTCDRFYGIKSHTNIKTGNRFLESNSFSNTCLDQSNESDNQRRCICSMNSENNYFSPKEIESDHQDYCPRCAYSSYLSNGSYNKSEIAGNLKIQSRYLPIRENLTFYGKRRNEITLKDRNKVLLKIRKL</sequence>
<proteinExistence type="predicted"/>
<name>A0AAD1USI5_EUPCR</name>
<gene>
    <name evidence="2" type="ORF">ECRASSUSDP1_LOCUS11863</name>
</gene>
<dbReference type="Proteomes" id="UP001295684">
    <property type="component" value="Unassembled WGS sequence"/>
</dbReference>
<protein>
    <submittedName>
        <fullName evidence="2">Uncharacterized protein</fullName>
    </submittedName>
</protein>
<dbReference type="AlphaFoldDB" id="A0AAD1USI5"/>
<dbReference type="EMBL" id="CAMPGE010011738">
    <property type="protein sequence ID" value="CAI2370549.1"/>
    <property type="molecule type" value="Genomic_DNA"/>
</dbReference>
<feature type="compositionally biased region" description="Polar residues" evidence="1">
    <location>
        <begin position="184"/>
        <end position="197"/>
    </location>
</feature>
<feature type="region of interest" description="Disordered" evidence="1">
    <location>
        <begin position="184"/>
        <end position="207"/>
    </location>
</feature>
<evidence type="ECO:0000313" key="2">
    <source>
        <dbReference type="EMBL" id="CAI2370549.1"/>
    </source>
</evidence>
<keyword evidence="3" id="KW-1185">Reference proteome</keyword>
<organism evidence="2 3">
    <name type="scientific">Euplotes crassus</name>
    <dbReference type="NCBI Taxonomy" id="5936"/>
    <lineage>
        <taxon>Eukaryota</taxon>
        <taxon>Sar</taxon>
        <taxon>Alveolata</taxon>
        <taxon>Ciliophora</taxon>
        <taxon>Intramacronucleata</taxon>
        <taxon>Spirotrichea</taxon>
        <taxon>Hypotrichia</taxon>
        <taxon>Euplotida</taxon>
        <taxon>Euplotidae</taxon>
        <taxon>Moneuplotes</taxon>
    </lineage>
</organism>
<comment type="caution">
    <text evidence="2">The sequence shown here is derived from an EMBL/GenBank/DDBJ whole genome shotgun (WGS) entry which is preliminary data.</text>
</comment>
<accession>A0AAD1USI5</accession>
<reference evidence="2" key="1">
    <citation type="submission" date="2023-07" db="EMBL/GenBank/DDBJ databases">
        <authorList>
            <consortium name="AG Swart"/>
            <person name="Singh M."/>
            <person name="Singh A."/>
            <person name="Seah K."/>
            <person name="Emmerich C."/>
        </authorList>
    </citation>
    <scope>NUCLEOTIDE SEQUENCE</scope>
    <source>
        <strain evidence="2">DP1</strain>
    </source>
</reference>
<evidence type="ECO:0000256" key="1">
    <source>
        <dbReference type="SAM" id="MobiDB-lite"/>
    </source>
</evidence>